<evidence type="ECO:0000313" key="2">
    <source>
        <dbReference type="Proteomes" id="UP001303046"/>
    </source>
</evidence>
<dbReference type="EMBL" id="JAVFWL010000006">
    <property type="protein sequence ID" value="KAK6764410.1"/>
    <property type="molecule type" value="Genomic_DNA"/>
</dbReference>
<protein>
    <submittedName>
        <fullName evidence="1">Uncharacterized protein</fullName>
    </submittedName>
</protein>
<dbReference type="Proteomes" id="UP001303046">
    <property type="component" value="Unassembled WGS sequence"/>
</dbReference>
<evidence type="ECO:0000313" key="1">
    <source>
        <dbReference type="EMBL" id="KAK6764410.1"/>
    </source>
</evidence>
<name>A0ABR1EP63_NECAM</name>
<comment type="caution">
    <text evidence="1">The sequence shown here is derived from an EMBL/GenBank/DDBJ whole genome shotgun (WGS) entry which is preliminary data.</text>
</comment>
<keyword evidence="2" id="KW-1185">Reference proteome</keyword>
<accession>A0ABR1EP63</accession>
<proteinExistence type="predicted"/>
<gene>
    <name evidence="1" type="primary">Necator_chrX.g24819</name>
    <name evidence="1" type="ORF">RB195_024654</name>
</gene>
<organism evidence="1 2">
    <name type="scientific">Necator americanus</name>
    <name type="common">Human hookworm</name>
    <dbReference type="NCBI Taxonomy" id="51031"/>
    <lineage>
        <taxon>Eukaryota</taxon>
        <taxon>Metazoa</taxon>
        <taxon>Ecdysozoa</taxon>
        <taxon>Nematoda</taxon>
        <taxon>Chromadorea</taxon>
        <taxon>Rhabditida</taxon>
        <taxon>Rhabditina</taxon>
        <taxon>Rhabditomorpha</taxon>
        <taxon>Strongyloidea</taxon>
        <taxon>Ancylostomatidae</taxon>
        <taxon>Bunostominae</taxon>
        <taxon>Necator</taxon>
    </lineage>
</organism>
<sequence>MTEAEVGSLFEHVKRYLPSFHTEDFMTDDTNTFWKGYNKRDLFEPFFRKMKEICLVRNRNVFVAKYTLILGYLRKNEESVLSSYMENSWSDRVDQWAAFGWLGSCVNTSMLCERFHKTPKHEMLEGKANVRADRLLQLLIALTTELEEKREIMIGTLSKTFLFHRLHAISFRRKAG</sequence>
<reference evidence="1 2" key="1">
    <citation type="submission" date="2023-08" db="EMBL/GenBank/DDBJ databases">
        <title>A Necator americanus chromosomal reference genome.</title>
        <authorList>
            <person name="Ilik V."/>
            <person name="Petrzelkova K.J."/>
            <person name="Pardy F."/>
            <person name="Fuh T."/>
            <person name="Niatou-Singa F.S."/>
            <person name="Gouil Q."/>
            <person name="Baker L."/>
            <person name="Ritchie M.E."/>
            <person name="Jex A.R."/>
            <person name="Gazzola D."/>
            <person name="Li H."/>
            <person name="Toshio Fujiwara R."/>
            <person name="Zhan B."/>
            <person name="Aroian R.V."/>
            <person name="Pafco B."/>
            <person name="Schwarz E.M."/>
        </authorList>
    </citation>
    <scope>NUCLEOTIDE SEQUENCE [LARGE SCALE GENOMIC DNA]</scope>
    <source>
        <strain evidence="1 2">Aroian</strain>
        <tissue evidence="1">Whole animal</tissue>
    </source>
</reference>